<feature type="transmembrane region" description="Helical" evidence="6">
    <location>
        <begin position="89"/>
        <end position="112"/>
    </location>
</feature>
<keyword evidence="3 6" id="KW-0812">Transmembrane</keyword>
<keyword evidence="4 6" id="KW-1133">Transmembrane helix</keyword>
<name>A0A178N0S0_9PROT</name>
<dbReference type="RefSeq" id="WP_068497155.1">
    <property type="nucleotide sequence ID" value="NZ_LWQU01000043.1"/>
</dbReference>
<gene>
    <name evidence="7" type="ORF">A6A05_06690</name>
</gene>
<dbReference type="GO" id="GO:0005886">
    <property type="term" value="C:plasma membrane"/>
    <property type="evidence" value="ECO:0007669"/>
    <property type="project" value="UniProtKB-SubCell"/>
</dbReference>
<accession>A0A178N0S0</accession>
<evidence type="ECO:0000313" key="8">
    <source>
        <dbReference type="Proteomes" id="UP000078543"/>
    </source>
</evidence>
<feature type="transmembrane region" description="Helical" evidence="6">
    <location>
        <begin position="294"/>
        <end position="318"/>
    </location>
</feature>
<dbReference type="InterPro" id="IPR001851">
    <property type="entry name" value="ABC_transp_permease"/>
</dbReference>
<evidence type="ECO:0000256" key="3">
    <source>
        <dbReference type="ARBA" id="ARBA00022692"/>
    </source>
</evidence>
<evidence type="ECO:0000256" key="2">
    <source>
        <dbReference type="ARBA" id="ARBA00022475"/>
    </source>
</evidence>
<proteinExistence type="predicted"/>
<dbReference type="InterPro" id="IPR043428">
    <property type="entry name" value="LivM-like"/>
</dbReference>
<keyword evidence="8" id="KW-1185">Reference proteome</keyword>
<comment type="caution">
    <text evidence="7">The sequence shown here is derived from an EMBL/GenBank/DDBJ whole genome shotgun (WGS) entry which is preliminary data.</text>
</comment>
<evidence type="ECO:0000313" key="7">
    <source>
        <dbReference type="EMBL" id="OAN63230.1"/>
    </source>
</evidence>
<reference evidence="7 8" key="1">
    <citation type="submission" date="2016-04" db="EMBL/GenBank/DDBJ databases">
        <title>Draft genome sequence of freshwater magnetotactic bacteria Magnetospirillum marisnigri SP-1 and Magnetospirillum moscoviense BB-1.</title>
        <authorList>
            <person name="Koziaeva V."/>
            <person name="Dziuba M.V."/>
            <person name="Ivanov T.M."/>
            <person name="Kuznetsov B."/>
            <person name="Grouzdev D.S."/>
        </authorList>
    </citation>
    <scope>NUCLEOTIDE SEQUENCE [LARGE SCALE GENOMIC DNA]</scope>
    <source>
        <strain evidence="7 8">BB-1</strain>
    </source>
</reference>
<dbReference type="OrthoDB" id="9804361at2"/>
<sequence length="332" mass="35058">MSRLPRPVAIALLALVVLLAAYPLYGAWLFPAKHAFLMQKITGIMILAIMAMSLDLLVGIAGMVSLGHAAFFGLGGYMLAILSPEYEAANIWIVLPAALAIVAAVAAIIGALSIRTTGISFIMITLAFGQMGFYFFNDSRLAGGSDGAYIYVMPAVEIAGISLMNLENKLVFYYLVFGLFIGAYLLLKVLLASPFGRVVQAIGVNESRVKGLGFNPDHYKLVAFVIGATIAGLAGFLGAAQYGFVNPAMLSWHQSGTALVMVILGGMGTIFGPALGAFVLELARMGFEGMTEHWLLPMGLFVIAVVLLLPKGLAGLLLQLGAKPAPEPEDEA</sequence>
<feature type="transmembrane region" description="Helical" evidence="6">
    <location>
        <begin position="119"/>
        <end position="136"/>
    </location>
</feature>
<evidence type="ECO:0000256" key="6">
    <source>
        <dbReference type="SAM" id="Phobius"/>
    </source>
</evidence>
<dbReference type="GO" id="GO:0015658">
    <property type="term" value="F:branched-chain amino acid transmembrane transporter activity"/>
    <property type="evidence" value="ECO:0007669"/>
    <property type="project" value="InterPro"/>
</dbReference>
<feature type="transmembrane region" description="Helical" evidence="6">
    <location>
        <begin position="36"/>
        <end position="58"/>
    </location>
</feature>
<dbReference type="PANTHER" id="PTHR30482:SF17">
    <property type="entry name" value="ABC TRANSPORTER ATP-BINDING PROTEIN"/>
    <property type="match status" value="1"/>
</dbReference>
<feature type="transmembrane region" description="Helical" evidence="6">
    <location>
        <begin position="148"/>
        <end position="164"/>
    </location>
</feature>
<evidence type="ECO:0000256" key="1">
    <source>
        <dbReference type="ARBA" id="ARBA00004651"/>
    </source>
</evidence>
<comment type="subcellular location">
    <subcellularLocation>
        <location evidence="1">Cell membrane</location>
        <topology evidence="1">Multi-pass membrane protein</topology>
    </subcellularLocation>
</comment>
<feature type="transmembrane region" description="Helical" evidence="6">
    <location>
        <begin position="171"/>
        <end position="191"/>
    </location>
</feature>
<keyword evidence="2" id="KW-1003">Cell membrane</keyword>
<protein>
    <submittedName>
        <fullName evidence="7">ABC transporter permease</fullName>
    </submittedName>
</protein>
<organism evidence="7 8">
    <name type="scientific">Magnetospirillum moscoviense</name>
    <dbReference type="NCBI Taxonomy" id="1437059"/>
    <lineage>
        <taxon>Bacteria</taxon>
        <taxon>Pseudomonadati</taxon>
        <taxon>Pseudomonadota</taxon>
        <taxon>Alphaproteobacteria</taxon>
        <taxon>Rhodospirillales</taxon>
        <taxon>Rhodospirillaceae</taxon>
        <taxon>Magnetospirillum</taxon>
    </lineage>
</organism>
<dbReference type="CDD" id="cd06581">
    <property type="entry name" value="TM_PBP1_LivM_like"/>
    <property type="match status" value="1"/>
</dbReference>
<feature type="transmembrane region" description="Helical" evidence="6">
    <location>
        <begin position="221"/>
        <end position="245"/>
    </location>
</feature>
<evidence type="ECO:0000256" key="4">
    <source>
        <dbReference type="ARBA" id="ARBA00022989"/>
    </source>
</evidence>
<keyword evidence="5 6" id="KW-0472">Membrane</keyword>
<dbReference type="AlphaFoldDB" id="A0A178N0S0"/>
<feature type="transmembrane region" description="Helical" evidence="6">
    <location>
        <begin position="257"/>
        <end position="282"/>
    </location>
</feature>
<dbReference type="PANTHER" id="PTHR30482">
    <property type="entry name" value="HIGH-AFFINITY BRANCHED-CHAIN AMINO ACID TRANSPORT SYSTEM PERMEASE"/>
    <property type="match status" value="1"/>
</dbReference>
<evidence type="ECO:0000256" key="5">
    <source>
        <dbReference type="ARBA" id="ARBA00023136"/>
    </source>
</evidence>
<dbReference type="STRING" id="1437059.A6A05_06690"/>
<dbReference type="Proteomes" id="UP000078543">
    <property type="component" value="Unassembled WGS sequence"/>
</dbReference>
<dbReference type="EMBL" id="LWQU01000043">
    <property type="protein sequence ID" value="OAN63230.1"/>
    <property type="molecule type" value="Genomic_DNA"/>
</dbReference>
<dbReference type="Pfam" id="PF02653">
    <property type="entry name" value="BPD_transp_2"/>
    <property type="match status" value="1"/>
</dbReference>